<evidence type="ECO:0000256" key="1">
    <source>
        <dbReference type="SAM" id="Phobius"/>
    </source>
</evidence>
<dbReference type="Proteomes" id="UP001498421">
    <property type="component" value="Unassembled WGS sequence"/>
</dbReference>
<accession>A0ABR1I7B1</accession>
<organism evidence="2 3">
    <name type="scientific">Neonectria magnoliae</name>
    <dbReference type="NCBI Taxonomy" id="2732573"/>
    <lineage>
        <taxon>Eukaryota</taxon>
        <taxon>Fungi</taxon>
        <taxon>Dikarya</taxon>
        <taxon>Ascomycota</taxon>
        <taxon>Pezizomycotina</taxon>
        <taxon>Sordariomycetes</taxon>
        <taxon>Hypocreomycetidae</taxon>
        <taxon>Hypocreales</taxon>
        <taxon>Nectriaceae</taxon>
        <taxon>Neonectria</taxon>
    </lineage>
</organism>
<comment type="caution">
    <text evidence="2">The sequence shown here is derived from an EMBL/GenBank/DDBJ whole genome shotgun (WGS) entry which is preliminary data.</text>
</comment>
<reference evidence="2 3" key="1">
    <citation type="journal article" date="2025" name="Microbiol. Resour. Announc.">
        <title>Draft genome sequences for Neonectria magnoliae and Neonectria punicea, canker pathogens of Liriodendron tulipifera and Acer saccharum in West Virginia.</title>
        <authorList>
            <person name="Petronek H.M."/>
            <person name="Kasson M.T."/>
            <person name="Metheny A.M."/>
            <person name="Stauder C.M."/>
            <person name="Lovett B."/>
            <person name="Lynch S.C."/>
            <person name="Garnas J.R."/>
            <person name="Kasson L.R."/>
            <person name="Stajich J.E."/>
        </authorList>
    </citation>
    <scope>NUCLEOTIDE SEQUENCE [LARGE SCALE GENOMIC DNA]</scope>
    <source>
        <strain evidence="2 3">NRRL 64651</strain>
    </source>
</reference>
<protein>
    <submittedName>
        <fullName evidence="2">Uncharacterized protein</fullName>
    </submittedName>
</protein>
<keyword evidence="3" id="KW-1185">Reference proteome</keyword>
<sequence>MAGCVSSSSGCGGKSTEDVAMVLVLVLVLLLILLLMLLLLLLAAWMEEVFTKITVLRYMNKHSSQNEEFVVTSEEVEMAV</sequence>
<gene>
    <name evidence="2" type="ORF">QQZ08_004673</name>
</gene>
<dbReference type="EMBL" id="JAZAVK010000037">
    <property type="protein sequence ID" value="KAK7428748.1"/>
    <property type="molecule type" value="Genomic_DNA"/>
</dbReference>
<evidence type="ECO:0000313" key="2">
    <source>
        <dbReference type="EMBL" id="KAK7428748.1"/>
    </source>
</evidence>
<feature type="transmembrane region" description="Helical" evidence="1">
    <location>
        <begin position="20"/>
        <end position="45"/>
    </location>
</feature>
<keyword evidence="1" id="KW-0812">Transmembrane</keyword>
<name>A0ABR1I7B1_9HYPO</name>
<keyword evidence="1" id="KW-1133">Transmembrane helix</keyword>
<proteinExistence type="predicted"/>
<keyword evidence="1" id="KW-0472">Membrane</keyword>
<evidence type="ECO:0000313" key="3">
    <source>
        <dbReference type="Proteomes" id="UP001498421"/>
    </source>
</evidence>